<feature type="compositionally biased region" description="Polar residues" evidence="8">
    <location>
        <begin position="46"/>
        <end position="61"/>
    </location>
</feature>
<keyword evidence="3 9" id="KW-0812">Transmembrane</keyword>
<evidence type="ECO:0000313" key="10">
    <source>
        <dbReference type="EMBL" id="SCV68021.1"/>
    </source>
</evidence>
<dbReference type="Pfam" id="PF08571">
    <property type="entry name" value="Yos1"/>
    <property type="match status" value="1"/>
</dbReference>
<dbReference type="PANTHER" id="PTHR15858:SF0">
    <property type="entry name" value="IMMEDIATE EARLY RESPONSE 3-INTERACTING PROTEIN 1"/>
    <property type="match status" value="1"/>
</dbReference>
<keyword evidence="11" id="KW-1185">Reference proteome</keyword>
<organism evidence="10 11">
    <name type="scientific">Microbotryum intermedium</name>
    <dbReference type="NCBI Taxonomy" id="269621"/>
    <lineage>
        <taxon>Eukaryota</taxon>
        <taxon>Fungi</taxon>
        <taxon>Dikarya</taxon>
        <taxon>Basidiomycota</taxon>
        <taxon>Pucciniomycotina</taxon>
        <taxon>Microbotryomycetes</taxon>
        <taxon>Microbotryales</taxon>
        <taxon>Microbotryaceae</taxon>
        <taxon>Microbotryum</taxon>
    </lineage>
</organism>
<dbReference type="Proteomes" id="UP000198372">
    <property type="component" value="Unassembled WGS sequence"/>
</dbReference>
<evidence type="ECO:0000313" key="11">
    <source>
        <dbReference type="Proteomes" id="UP000198372"/>
    </source>
</evidence>
<evidence type="ECO:0000256" key="5">
    <source>
        <dbReference type="ARBA" id="ARBA00022989"/>
    </source>
</evidence>
<gene>
    <name evidence="10" type="ORF">BQ2448_142</name>
</gene>
<keyword evidence="2" id="KW-0813">Transport</keyword>
<feature type="region of interest" description="Disordered" evidence="8">
    <location>
        <begin position="41"/>
        <end position="61"/>
    </location>
</feature>
<comment type="similarity">
    <text evidence="7">Belongs to the YOS1 family.</text>
</comment>
<dbReference type="GO" id="GO:0006888">
    <property type="term" value="P:endoplasmic reticulum to Golgi vesicle-mediated transport"/>
    <property type="evidence" value="ECO:0007669"/>
    <property type="project" value="TreeGrafter"/>
</dbReference>
<sequence length="125" mass="12925">MAFFGLGSLAYFILLLINAVAILHKERFLAPLGLTTTSSSSSSSSAQQVAFQSGPNPVSPSYQTGFETYGGSIGDAGAGGVGGDGISIKSRAIMLVDAIRTLMRIPLIPINIVVIVYELVLGSGF</sequence>
<keyword evidence="4" id="KW-0653">Protein transport</keyword>
<dbReference type="GO" id="GO:0015031">
    <property type="term" value="P:protein transport"/>
    <property type="evidence" value="ECO:0007669"/>
    <property type="project" value="UniProtKB-KW"/>
</dbReference>
<protein>
    <submittedName>
        <fullName evidence="10">BQ2448_142 protein</fullName>
    </submittedName>
</protein>
<dbReference type="GO" id="GO:0030134">
    <property type="term" value="C:COPII-coated ER to Golgi transport vesicle"/>
    <property type="evidence" value="ECO:0007669"/>
    <property type="project" value="TreeGrafter"/>
</dbReference>
<accession>A0A238F7G5</accession>
<comment type="subcellular location">
    <subcellularLocation>
        <location evidence="1">Membrane</location>
    </subcellularLocation>
</comment>
<dbReference type="GO" id="GO:0000139">
    <property type="term" value="C:Golgi membrane"/>
    <property type="evidence" value="ECO:0007669"/>
    <property type="project" value="TreeGrafter"/>
</dbReference>
<evidence type="ECO:0000256" key="8">
    <source>
        <dbReference type="SAM" id="MobiDB-lite"/>
    </source>
</evidence>
<evidence type="ECO:0000256" key="4">
    <source>
        <dbReference type="ARBA" id="ARBA00022927"/>
    </source>
</evidence>
<dbReference type="OrthoDB" id="15356at2759"/>
<evidence type="ECO:0000256" key="1">
    <source>
        <dbReference type="ARBA" id="ARBA00004370"/>
    </source>
</evidence>
<dbReference type="GO" id="GO:0005789">
    <property type="term" value="C:endoplasmic reticulum membrane"/>
    <property type="evidence" value="ECO:0007669"/>
    <property type="project" value="TreeGrafter"/>
</dbReference>
<keyword evidence="5 9" id="KW-1133">Transmembrane helix</keyword>
<dbReference type="EMBL" id="FMSP01000003">
    <property type="protein sequence ID" value="SCV68021.1"/>
    <property type="molecule type" value="Genomic_DNA"/>
</dbReference>
<dbReference type="PANTHER" id="PTHR15858">
    <property type="entry name" value="IMMEDIATE EARLY RESPONSE 3-INTERACTING PROTEIN 1"/>
    <property type="match status" value="1"/>
</dbReference>
<evidence type="ECO:0000256" key="9">
    <source>
        <dbReference type="SAM" id="Phobius"/>
    </source>
</evidence>
<evidence type="ECO:0000256" key="6">
    <source>
        <dbReference type="ARBA" id="ARBA00023136"/>
    </source>
</evidence>
<evidence type="ECO:0000256" key="2">
    <source>
        <dbReference type="ARBA" id="ARBA00022448"/>
    </source>
</evidence>
<proteinExistence type="inferred from homology"/>
<evidence type="ECO:0000256" key="3">
    <source>
        <dbReference type="ARBA" id="ARBA00022692"/>
    </source>
</evidence>
<evidence type="ECO:0000256" key="7">
    <source>
        <dbReference type="ARBA" id="ARBA00024203"/>
    </source>
</evidence>
<keyword evidence="6 9" id="KW-0472">Membrane</keyword>
<dbReference type="STRING" id="269621.A0A238F7G5"/>
<feature type="transmembrane region" description="Helical" evidence="9">
    <location>
        <begin position="6"/>
        <end position="23"/>
    </location>
</feature>
<dbReference type="AlphaFoldDB" id="A0A238F7G5"/>
<name>A0A238F7G5_9BASI</name>
<dbReference type="InterPro" id="IPR013880">
    <property type="entry name" value="Yos1"/>
</dbReference>
<reference evidence="11" key="1">
    <citation type="submission" date="2016-09" db="EMBL/GenBank/DDBJ databases">
        <authorList>
            <person name="Jeantristanb JTB J.-T."/>
            <person name="Ricardo R."/>
        </authorList>
    </citation>
    <scope>NUCLEOTIDE SEQUENCE [LARGE SCALE GENOMIC DNA]</scope>
</reference>